<keyword evidence="5 7" id="KW-0131">Cell cycle</keyword>
<dbReference type="InterPro" id="IPR037103">
    <property type="entry name" value="Tubulin/FtsZ-like_C"/>
</dbReference>
<feature type="compositionally biased region" description="Acidic residues" evidence="8">
    <location>
        <begin position="338"/>
        <end position="350"/>
    </location>
</feature>
<dbReference type="SMART" id="SM00865">
    <property type="entry name" value="Tubulin_C"/>
    <property type="match status" value="1"/>
</dbReference>
<evidence type="ECO:0000259" key="9">
    <source>
        <dbReference type="SMART" id="SM00864"/>
    </source>
</evidence>
<dbReference type="GO" id="GO:0000917">
    <property type="term" value="P:division septum assembly"/>
    <property type="evidence" value="ECO:0007669"/>
    <property type="project" value="UniProtKB-KW"/>
</dbReference>
<feature type="domain" description="Tubulin/FtsZ GTPase" evidence="9">
    <location>
        <begin position="12"/>
        <end position="203"/>
    </location>
</feature>
<dbReference type="AlphaFoldDB" id="A0A3G9JND0"/>
<dbReference type="HAMAP" id="MF_00909">
    <property type="entry name" value="FtsZ"/>
    <property type="match status" value="1"/>
</dbReference>
<sequence>MDENMDFVQVAKIKVVGVGGGGCNAVTRMVTDGVKGVEFYVANTDAQMLKGITDVNKIVLGKDLTHGLGAGGNPEIGRKAAVEAENEIREALTGANMVFVAAGMGGGTGTGAAPIVAKIARELGALTVGVVTSPFTFEGPRRARQAQAGLADLKENVDSIIVVSNDRLLDAIGGRPMNEAFREADNVLRQAVQTITDLIAIPAFINLDFADVSSVMKDRGAALIGIGMSDGDNKAEEAAKRAISSPLLDVSIAGAKDAIVNVTGGPNITLYDANTALAAIREAVGNEVNTILGVAINDQLDDQIIVTIIATGFEDEEEPEMPHTSYTAKATAKAMESSFDEPDDDLDDDVPAFLKNRRI</sequence>
<dbReference type="Pfam" id="PF00091">
    <property type="entry name" value="Tubulin"/>
    <property type="match status" value="1"/>
</dbReference>
<proteinExistence type="inferred from homology"/>
<dbReference type="InterPro" id="IPR008280">
    <property type="entry name" value="Tub_FtsZ_C"/>
</dbReference>
<keyword evidence="5" id="KW-0963">Cytoplasm</keyword>
<gene>
    <name evidence="5 11" type="primary">ftsZ</name>
    <name evidence="11" type="ORF">SG0102_24450</name>
</gene>
<evidence type="ECO:0000256" key="3">
    <source>
        <dbReference type="ARBA" id="ARBA00023134"/>
    </source>
</evidence>
<reference evidence="11 12" key="1">
    <citation type="submission" date="2018-11" db="EMBL/GenBank/DDBJ databases">
        <title>Novel Erysipelotrichaceae bacterium isolated from small intestine of a swine.</title>
        <authorList>
            <person name="Kim J.S."/>
            <person name="Choe H."/>
            <person name="Lee Y.R."/>
            <person name="Kim K.M."/>
            <person name="Park D.S."/>
        </authorList>
    </citation>
    <scope>NUCLEOTIDE SEQUENCE [LARGE SCALE GENOMIC DNA]</scope>
    <source>
        <strain evidence="11 12">SG0102</strain>
    </source>
</reference>
<keyword evidence="5 7" id="KW-0132">Cell division</keyword>
<feature type="domain" description="Tubulin/FtsZ 2-layer sandwich" evidence="10">
    <location>
        <begin position="205"/>
        <end position="322"/>
    </location>
</feature>
<dbReference type="Pfam" id="PF12327">
    <property type="entry name" value="FtsZ_C"/>
    <property type="match status" value="1"/>
</dbReference>
<name>A0A3G9JND0_9FIRM</name>
<dbReference type="InterPro" id="IPR036525">
    <property type="entry name" value="Tubulin/FtsZ_GTPase_sf"/>
</dbReference>
<evidence type="ECO:0000256" key="4">
    <source>
        <dbReference type="ARBA" id="ARBA00023210"/>
    </source>
</evidence>
<evidence type="ECO:0000256" key="1">
    <source>
        <dbReference type="ARBA" id="ARBA00009690"/>
    </source>
</evidence>
<dbReference type="PRINTS" id="PR00423">
    <property type="entry name" value="CELLDVISFTSZ"/>
</dbReference>
<dbReference type="InterPro" id="IPR020805">
    <property type="entry name" value="Cell_div_FtsZ_CS"/>
</dbReference>
<dbReference type="CDD" id="cd02201">
    <property type="entry name" value="FtsZ_type1"/>
    <property type="match status" value="1"/>
</dbReference>
<comment type="similarity">
    <text evidence="1 5 7">Belongs to the FtsZ family.</text>
</comment>
<dbReference type="InterPro" id="IPR000158">
    <property type="entry name" value="Cell_div_FtsZ"/>
</dbReference>
<comment type="subcellular location">
    <subcellularLocation>
        <location evidence="5">Cytoplasm</location>
    </subcellularLocation>
    <text evidence="5">Assembles at midcell at the inner surface of the cytoplasmic membrane.</text>
</comment>
<dbReference type="Gene3D" id="3.30.1330.20">
    <property type="entry name" value="Tubulin/FtsZ, C-terminal domain"/>
    <property type="match status" value="1"/>
</dbReference>
<dbReference type="NCBIfam" id="TIGR00065">
    <property type="entry name" value="ftsZ"/>
    <property type="match status" value="1"/>
</dbReference>
<feature type="binding site" evidence="5">
    <location>
        <position position="138"/>
    </location>
    <ligand>
        <name>GTP</name>
        <dbReference type="ChEBI" id="CHEBI:37565"/>
    </ligand>
</feature>
<dbReference type="InterPro" id="IPR024757">
    <property type="entry name" value="FtsZ_C"/>
</dbReference>
<dbReference type="OrthoDB" id="9813375at2"/>
<accession>A0A3G9JND0</accession>
<dbReference type="GO" id="GO:0051258">
    <property type="term" value="P:protein polymerization"/>
    <property type="evidence" value="ECO:0007669"/>
    <property type="project" value="UniProtKB-UniRule"/>
</dbReference>
<dbReference type="SUPFAM" id="SSF52490">
    <property type="entry name" value="Tubulin nucleotide-binding domain-like"/>
    <property type="match status" value="1"/>
</dbReference>
<dbReference type="PANTHER" id="PTHR30314">
    <property type="entry name" value="CELL DIVISION PROTEIN FTSZ-RELATED"/>
    <property type="match status" value="1"/>
</dbReference>
<evidence type="ECO:0000313" key="11">
    <source>
        <dbReference type="EMBL" id="BBH27511.1"/>
    </source>
</evidence>
<dbReference type="GO" id="GO:0003924">
    <property type="term" value="F:GTPase activity"/>
    <property type="evidence" value="ECO:0007669"/>
    <property type="project" value="UniProtKB-UniRule"/>
</dbReference>
<organism evidence="11 12">
    <name type="scientific">Intestinibaculum porci</name>
    <dbReference type="NCBI Taxonomy" id="2487118"/>
    <lineage>
        <taxon>Bacteria</taxon>
        <taxon>Bacillati</taxon>
        <taxon>Bacillota</taxon>
        <taxon>Erysipelotrichia</taxon>
        <taxon>Erysipelotrichales</taxon>
        <taxon>Erysipelotrichaceae</taxon>
        <taxon>Intestinibaculum</taxon>
    </lineage>
</organism>
<dbReference type="Proteomes" id="UP000268059">
    <property type="component" value="Chromosome"/>
</dbReference>
<feature type="binding site" evidence="5">
    <location>
        <position position="142"/>
    </location>
    <ligand>
        <name>GTP</name>
        <dbReference type="ChEBI" id="CHEBI:37565"/>
    </ligand>
</feature>
<dbReference type="InParanoid" id="A0A3G9JND0"/>
<keyword evidence="3 5" id="KW-0342">GTP-binding</keyword>
<dbReference type="Gene3D" id="3.40.50.1440">
    <property type="entry name" value="Tubulin/FtsZ, GTPase domain"/>
    <property type="match status" value="1"/>
</dbReference>
<dbReference type="RefSeq" id="WP_125120229.1">
    <property type="nucleotide sequence ID" value="NZ_AP019309.1"/>
</dbReference>
<evidence type="ECO:0000256" key="5">
    <source>
        <dbReference type="HAMAP-Rule" id="MF_00909"/>
    </source>
</evidence>
<keyword evidence="4 5" id="KW-0717">Septation</keyword>
<dbReference type="GO" id="GO:0032153">
    <property type="term" value="C:cell division site"/>
    <property type="evidence" value="ECO:0007669"/>
    <property type="project" value="UniProtKB-UniRule"/>
</dbReference>
<dbReference type="FunFam" id="3.40.50.1440:FF:000001">
    <property type="entry name" value="Cell division protein FtsZ"/>
    <property type="match status" value="1"/>
</dbReference>
<feature type="binding site" evidence="5">
    <location>
        <position position="185"/>
    </location>
    <ligand>
        <name>GTP</name>
        <dbReference type="ChEBI" id="CHEBI:37565"/>
    </ligand>
</feature>
<dbReference type="InterPro" id="IPR045061">
    <property type="entry name" value="FtsZ/CetZ"/>
</dbReference>
<dbReference type="PANTHER" id="PTHR30314:SF3">
    <property type="entry name" value="MITOCHONDRIAL DIVISION PROTEIN FSZA"/>
    <property type="match status" value="1"/>
</dbReference>
<dbReference type="FunCoup" id="A0A3G9JND0">
    <property type="interactions" value="407"/>
</dbReference>
<protein>
    <recommendedName>
        <fullName evidence="5 6">Cell division protein FtsZ</fullName>
    </recommendedName>
</protein>
<evidence type="ECO:0000256" key="2">
    <source>
        <dbReference type="ARBA" id="ARBA00022741"/>
    </source>
</evidence>
<feature type="region of interest" description="Disordered" evidence="8">
    <location>
        <begin position="316"/>
        <end position="350"/>
    </location>
</feature>
<dbReference type="GO" id="GO:0005525">
    <property type="term" value="F:GTP binding"/>
    <property type="evidence" value="ECO:0007669"/>
    <property type="project" value="UniProtKB-UniRule"/>
</dbReference>
<dbReference type="PROSITE" id="PS01134">
    <property type="entry name" value="FTSZ_1"/>
    <property type="match status" value="1"/>
</dbReference>
<comment type="function">
    <text evidence="5 7">Essential cell division protein that forms a contractile ring structure (Z ring) at the future cell division site. The regulation of the ring assembly controls the timing and the location of cell division. One of the functions of the FtsZ ring is to recruit other cell division proteins to the septum to produce a new cell wall between the dividing cells. Binds GTP and shows GTPase activity.</text>
</comment>
<keyword evidence="12" id="KW-1185">Reference proteome</keyword>
<dbReference type="PROSITE" id="PS01135">
    <property type="entry name" value="FTSZ_2"/>
    <property type="match status" value="1"/>
</dbReference>
<dbReference type="GO" id="GO:0043093">
    <property type="term" value="P:FtsZ-dependent cytokinesis"/>
    <property type="evidence" value="ECO:0007669"/>
    <property type="project" value="UniProtKB-UniRule"/>
</dbReference>
<comment type="subunit">
    <text evidence="5">Homodimer. Polymerizes to form a dynamic ring structure in a strictly GTP-dependent manner. Interacts directly with several other division proteins.</text>
</comment>
<feature type="binding site" evidence="5">
    <location>
        <begin position="20"/>
        <end position="24"/>
    </location>
    <ligand>
        <name>GTP</name>
        <dbReference type="ChEBI" id="CHEBI:37565"/>
    </ligand>
</feature>
<evidence type="ECO:0000313" key="12">
    <source>
        <dbReference type="Proteomes" id="UP000268059"/>
    </source>
</evidence>
<evidence type="ECO:0000256" key="6">
    <source>
        <dbReference type="NCBIfam" id="TIGR00065"/>
    </source>
</evidence>
<keyword evidence="2 5" id="KW-0547">Nucleotide-binding</keyword>
<dbReference type="KEGG" id="ebm:SG0102_24450"/>
<dbReference type="GO" id="GO:0005737">
    <property type="term" value="C:cytoplasm"/>
    <property type="evidence" value="ECO:0007669"/>
    <property type="project" value="UniProtKB-SubCell"/>
</dbReference>
<dbReference type="SMART" id="SM00864">
    <property type="entry name" value="Tubulin"/>
    <property type="match status" value="1"/>
</dbReference>
<dbReference type="EMBL" id="AP019309">
    <property type="protein sequence ID" value="BBH27511.1"/>
    <property type="molecule type" value="Genomic_DNA"/>
</dbReference>
<evidence type="ECO:0000256" key="8">
    <source>
        <dbReference type="SAM" id="MobiDB-lite"/>
    </source>
</evidence>
<dbReference type="SUPFAM" id="SSF55307">
    <property type="entry name" value="Tubulin C-terminal domain-like"/>
    <property type="match status" value="1"/>
</dbReference>
<dbReference type="InterPro" id="IPR018316">
    <property type="entry name" value="Tubulin/FtsZ_2-layer-sand-dom"/>
</dbReference>
<evidence type="ECO:0000256" key="7">
    <source>
        <dbReference type="RuleBase" id="RU000631"/>
    </source>
</evidence>
<evidence type="ECO:0000259" key="10">
    <source>
        <dbReference type="SMART" id="SM00865"/>
    </source>
</evidence>
<feature type="binding site" evidence="5">
    <location>
        <begin position="107"/>
        <end position="109"/>
    </location>
    <ligand>
        <name>GTP</name>
        <dbReference type="ChEBI" id="CHEBI:37565"/>
    </ligand>
</feature>
<dbReference type="InterPro" id="IPR003008">
    <property type="entry name" value="Tubulin_FtsZ_GTPase"/>
</dbReference>